<keyword evidence="3" id="KW-1185">Reference proteome</keyword>
<evidence type="ECO:0000256" key="1">
    <source>
        <dbReference type="SAM" id="MobiDB-lite"/>
    </source>
</evidence>
<dbReference type="eggNOG" id="ENOG502QYM0">
    <property type="taxonomic scope" value="Eukaryota"/>
</dbReference>
<proteinExistence type="predicted"/>
<sequence length="320" mass="35555">MCIARAAAPRSSVFAKPSRIVRRANVRCGRGCGPLSAKRGARESGTRVRAAEMAQLSHNKPIRAWSNLKEDPTEATPRVALKTWNRKKVGRQGRCDRIHLPYRNTTSARDREKMKSSHAAVAALSFAVLDSIDAFSLASRGHRGARYAKPQRAGSPRPSPAALKMSDLGSDFASAMPAKPELSMKEKLEESATVFIADIESRLADGVDAPPEIEALKEARDSPDSDEKLLALRIYELMIEQGMLYDIDAETGKLSLTNFDIKNNLDIPEVKAEFAHLYKYGMQLIGRELIDLETCKELVQKRLIDRTGLTPEEFDEWLGY</sequence>
<protein>
    <submittedName>
        <fullName evidence="2">Uncharacterized protein</fullName>
    </submittedName>
</protein>
<feature type="region of interest" description="Disordered" evidence="1">
    <location>
        <begin position="143"/>
        <end position="165"/>
    </location>
</feature>
<gene>
    <name evidence="2" type="ORF">THAOC_21629</name>
</gene>
<comment type="caution">
    <text evidence="2">The sequence shown here is derived from an EMBL/GenBank/DDBJ whole genome shotgun (WGS) entry which is preliminary data.</text>
</comment>
<dbReference type="Proteomes" id="UP000266841">
    <property type="component" value="Unassembled WGS sequence"/>
</dbReference>
<evidence type="ECO:0000313" key="2">
    <source>
        <dbReference type="EMBL" id="EJK58263.1"/>
    </source>
</evidence>
<evidence type="ECO:0000313" key="3">
    <source>
        <dbReference type="Proteomes" id="UP000266841"/>
    </source>
</evidence>
<dbReference type="OrthoDB" id="39596at2759"/>
<organism evidence="2 3">
    <name type="scientific">Thalassiosira oceanica</name>
    <name type="common">Marine diatom</name>
    <dbReference type="NCBI Taxonomy" id="159749"/>
    <lineage>
        <taxon>Eukaryota</taxon>
        <taxon>Sar</taxon>
        <taxon>Stramenopiles</taxon>
        <taxon>Ochrophyta</taxon>
        <taxon>Bacillariophyta</taxon>
        <taxon>Coscinodiscophyceae</taxon>
        <taxon>Thalassiosirophycidae</taxon>
        <taxon>Thalassiosirales</taxon>
        <taxon>Thalassiosiraceae</taxon>
        <taxon>Thalassiosira</taxon>
    </lineage>
</organism>
<name>K0RWX8_THAOC</name>
<reference evidence="2 3" key="1">
    <citation type="journal article" date="2012" name="Genome Biol.">
        <title>Genome and low-iron response of an oceanic diatom adapted to chronic iron limitation.</title>
        <authorList>
            <person name="Lommer M."/>
            <person name="Specht M."/>
            <person name="Roy A.S."/>
            <person name="Kraemer L."/>
            <person name="Andreson R."/>
            <person name="Gutowska M.A."/>
            <person name="Wolf J."/>
            <person name="Bergner S.V."/>
            <person name="Schilhabel M.B."/>
            <person name="Klostermeier U.C."/>
            <person name="Beiko R.G."/>
            <person name="Rosenstiel P."/>
            <person name="Hippler M."/>
            <person name="Laroche J."/>
        </authorList>
    </citation>
    <scope>NUCLEOTIDE SEQUENCE [LARGE SCALE GENOMIC DNA]</scope>
    <source>
        <strain evidence="2 3">CCMP1005</strain>
    </source>
</reference>
<dbReference type="AlphaFoldDB" id="K0RWX8"/>
<dbReference type="EMBL" id="AGNL01025747">
    <property type="protein sequence ID" value="EJK58263.1"/>
    <property type="molecule type" value="Genomic_DNA"/>
</dbReference>
<accession>K0RWX8</accession>